<keyword evidence="2" id="KW-1185">Reference proteome</keyword>
<evidence type="ECO:0000313" key="1">
    <source>
        <dbReference type="EMBL" id="QYS99674.1"/>
    </source>
</evidence>
<dbReference type="NCBIfam" id="NF047352">
    <property type="entry name" value="P_loop_sacsin"/>
    <property type="match status" value="1"/>
</dbReference>
<gene>
    <name evidence="1" type="ORF">H0G86_006794</name>
</gene>
<dbReference type="SUPFAM" id="SSF55874">
    <property type="entry name" value="ATPase domain of HSP90 chaperone/DNA topoisomerase II/histidine kinase"/>
    <property type="match status" value="1"/>
</dbReference>
<sequence length="349" mass="39405">MSKPVTNREEACVLVKSVAQGKGHVHDDDWDSMKPDVRGRVKIAMESVKKLAGNAVTTLGKNIYTSDARFVFELLQNAEDNSFSKAIEANSTSYVSFEVHPKKIIIECNEDGFESKNLEAICAVGESSKSGSQKGYVGEKGIGFKSVFKAAWKVHIKSGYFSFLFEHKKGDSGLGMITPVWEDPKTDEPHPGTRMELELGDGYNPISSSQYQNILDQFNSLKESILLFMRNIEEIRISIFDNEEKLEKSNIFSRERIDENLIRLAKVSKTANNVESSSKDYYIFKHTVTGLDKNENRIYSESEEENKTYASAEIVLGFPLTQESVPIVEYQEIFTFLPMKQSGFTRFCD</sequence>
<name>A0A8G0PHQ0_9HYPO</name>
<dbReference type="Gene3D" id="3.30.565.10">
    <property type="entry name" value="Histidine kinase-like ATPase, C-terminal domain"/>
    <property type="match status" value="1"/>
</dbReference>
<accession>A0A8G0PHQ0</accession>
<dbReference type="InterPro" id="IPR036890">
    <property type="entry name" value="HATPase_C_sf"/>
</dbReference>
<dbReference type="EMBL" id="CP075866">
    <property type="protein sequence ID" value="QYS99674.1"/>
    <property type="molecule type" value="Genomic_DNA"/>
</dbReference>
<dbReference type="PANTHER" id="PTHR32387:SF0">
    <property type="entry name" value="PROTEIN NO VEIN"/>
    <property type="match status" value="1"/>
</dbReference>
<evidence type="ECO:0000313" key="2">
    <source>
        <dbReference type="Proteomes" id="UP000826661"/>
    </source>
</evidence>
<proteinExistence type="predicted"/>
<reference evidence="1 2" key="1">
    <citation type="journal article" date="2021" name="BMC Genomics">
        <title>Telomere-to-telomere genome assembly of asparaginase-producing Trichoderma simmonsii.</title>
        <authorList>
            <person name="Chung D."/>
            <person name="Kwon Y.M."/>
            <person name="Yang Y."/>
        </authorList>
    </citation>
    <scope>NUCLEOTIDE SEQUENCE [LARGE SCALE GENOMIC DNA]</scope>
    <source>
        <strain evidence="1 2">GH-Sj1</strain>
    </source>
</reference>
<organism evidence="1 2">
    <name type="scientific">Trichoderma simmonsii</name>
    <dbReference type="NCBI Taxonomy" id="1491479"/>
    <lineage>
        <taxon>Eukaryota</taxon>
        <taxon>Fungi</taxon>
        <taxon>Dikarya</taxon>
        <taxon>Ascomycota</taxon>
        <taxon>Pezizomycotina</taxon>
        <taxon>Sordariomycetes</taxon>
        <taxon>Hypocreomycetidae</taxon>
        <taxon>Hypocreales</taxon>
        <taxon>Hypocreaceae</taxon>
        <taxon>Trichoderma</taxon>
    </lineage>
</organism>
<dbReference type="Proteomes" id="UP000826661">
    <property type="component" value="Chromosome III"/>
</dbReference>
<dbReference type="InterPro" id="IPR052957">
    <property type="entry name" value="Auxin_embryo_med"/>
</dbReference>
<protein>
    <submittedName>
        <fullName evidence="1">Uncharacterized protein</fullName>
    </submittedName>
</protein>
<dbReference type="PANTHER" id="PTHR32387">
    <property type="entry name" value="WU:FJ29H11"/>
    <property type="match status" value="1"/>
</dbReference>
<dbReference type="AlphaFoldDB" id="A0A8G0PHQ0"/>